<dbReference type="PATRIC" id="fig|1348973.3.peg.3706"/>
<evidence type="ECO:0000259" key="1">
    <source>
        <dbReference type="PROSITE" id="PS51832"/>
    </source>
</evidence>
<dbReference type="SUPFAM" id="SSF109604">
    <property type="entry name" value="HD-domain/PDEase-like"/>
    <property type="match status" value="1"/>
</dbReference>
<protein>
    <submittedName>
        <fullName evidence="2">HD-GYP domain-containing protein</fullName>
    </submittedName>
</protein>
<evidence type="ECO:0000313" key="2">
    <source>
        <dbReference type="EMBL" id="KEF36908.1"/>
    </source>
</evidence>
<dbReference type="EMBL" id="JJRY01000020">
    <property type="protein sequence ID" value="KEF36908.1"/>
    <property type="molecule type" value="Genomic_DNA"/>
</dbReference>
<feature type="domain" description="HD-GYP" evidence="1">
    <location>
        <begin position="129"/>
        <end position="323"/>
    </location>
</feature>
<dbReference type="InterPro" id="IPR037522">
    <property type="entry name" value="HD_GYP_dom"/>
</dbReference>
<dbReference type="InterPro" id="IPR003607">
    <property type="entry name" value="HD/PDEase_dom"/>
</dbReference>
<dbReference type="PANTHER" id="PTHR43155:SF2">
    <property type="entry name" value="CYCLIC DI-GMP PHOSPHODIESTERASE PA4108"/>
    <property type="match status" value="1"/>
</dbReference>
<sequence>MNQRIPISKVKPGMILSMDVINHNGSILLKKGVTLTDKTIQILFNKYSISEVVVKYEHNGEAKNNNHKMEIIGANPQRYTNIINQLNHLDSTGLLDMIKNDAIKVGKMMLETNFIQHTKKVESIFFQAIDRTEILELLLKFRVISENGREHFNRYIKTSLLATAIGINLNLSNSELVLLARAALLYDIGNCLVDQNLLNSDYILPKNEKKKLNEHVIIGFQILQEKFPKEISLPAYQHHERFDGSGYPNGLKNNDLHLFSRIIAVVDVYTALSYARPHRPAYPTSEIIELLLGSGDILFDYKIISEFLEVINIYAEGSLVLLNNGDVGIVTEIKGKPIGKPVVKLIYDKKWRSLHGKEIDLSTNNLYFIKKVID</sequence>
<dbReference type="PROSITE" id="PS51832">
    <property type="entry name" value="HD_GYP"/>
    <property type="match status" value="1"/>
</dbReference>
<accession>A0A072NJ21</accession>
<dbReference type="Proteomes" id="UP000027936">
    <property type="component" value="Unassembled WGS sequence"/>
</dbReference>
<organism evidence="2 3">
    <name type="scientific">Schinkia azotoformans MEV2011</name>
    <dbReference type="NCBI Taxonomy" id="1348973"/>
    <lineage>
        <taxon>Bacteria</taxon>
        <taxon>Bacillati</taxon>
        <taxon>Bacillota</taxon>
        <taxon>Bacilli</taxon>
        <taxon>Bacillales</taxon>
        <taxon>Bacillaceae</taxon>
        <taxon>Calidifontibacillus/Schinkia group</taxon>
        <taxon>Schinkia</taxon>
    </lineage>
</organism>
<proteinExistence type="predicted"/>
<dbReference type="Gene3D" id="1.10.3210.10">
    <property type="entry name" value="Hypothetical protein af1432"/>
    <property type="match status" value="1"/>
</dbReference>
<comment type="caution">
    <text evidence="2">The sequence shown here is derived from an EMBL/GenBank/DDBJ whole genome shotgun (WGS) entry which is preliminary data.</text>
</comment>
<dbReference type="Pfam" id="PF13487">
    <property type="entry name" value="HD_5"/>
    <property type="match status" value="1"/>
</dbReference>
<dbReference type="PANTHER" id="PTHR43155">
    <property type="entry name" value="CYCLIC DI-GMP PHOSPHODIESTERASE PA4108-RELATED"/>
    <property type="match status" value="1"/>
</dbReference>
<evidence type="ECO:0000313" key="3">
    <source>
        <dbReference type="Proteomes" id="UP000027936"/>
    </source>
</evidence>
<dbReference type="RefSeq" id="WP_035197445.1">
    <property type="nucleotide sequence ID" value="NZ_JJRY01000020.1"/>
</dbReference>
<dbReference type="AlphaFoldDB" id="A0A072NJ21"/>
<dbReference type="OrthoDB" id="9759601at2"/>
<dbReference type="CDD" id="cd00077">
    <property type="entry name" value="HDc"/>
    <property type="match status" value="1"/>
</dbReference>
<name>A0A072NJ21_SCHAZ</name>
<reference evidence="2 3" key="1">
    <citation type="submission" date="2014-04" db="EMBL/GenBank/DDBJ databases">
        <title>Draft genome sequence of Bacillus azotoformans MEV2011, a (co-) denitrifying strain unable to grow in the presence of oxygen.</title>
        <authorList>
            <person name="Nielsen M."/>
            <person name="Schreiber L."/>
            <person name="Finster K."/>
            <person name="Schramm A."/>
        </authorList>
    </citation>
    <scope>NUCLEOTIDE SEQUENCE [LARGE SCALE GENOMIC DNA]</scope>
    <source>
        <strain evidence="2 3">MEV2011</strain>
    </source>
</reference>
<gene>
    <name evidence="2" type="ORF">M670_03822</name>
</gene>